<evidence type="ECO:0000313" key="3">
    <source>
        <dbReference type="Proteomes" id="UP000243502"/>
    </source>
</evidence>
<dbReference type="InterPro" id="IPR010721">
    <property type="entry name" value="UstE-like"/>
</dbReference>
<feature type="transmembrane region" description="Helical" evidence="1">
    <location>
        <begin position="36"/>
        <end position="52"/>
    </location>
</feature>
<feature type="transmembrane region" description="Helical" evidence="1">
    <location>
        <begin position="135"/>
        <end position="152"/>
    </location>
</feature>
<sequence>MSPAAAASIALVVLVMLFAAVWAWQLKSENAGMIDPIWAFSLGAISVFYGMASDGDPFVRALVAAGGGIWGARLGWHLWRRNVGKREDPRYHRFREQWGAAAGRKMFWFLEFQTVISMVLSLAFAVPAWRADKPSVAWVATSVAIWLASVSGETVADRQLRRFVADPANQGEVCRVGLWRYSRHPNYFFECLHWVAYVALSIGSPWVWLTLFPPVLMAWLLMKLSGLPMLEAHLVHSRPGYAEYMRETSALIPWPPRRG</sequence>
<dbReference type="Pfam" id="PF06966">
    <property type="entry name" value="DUF1295"/>
    <property type="match status" value="1"/>
</dbReference>
<organism evidence="2 3">
    <name type="scientific">Paraburkholderia terrae</name>
    <dbReference type="NCBI Taxonomy" id="311230"/>
    <lineage>
        <taxon>Bacteria</taxon>
        <taxon>Pseudomonadati</taxon>
        <taxon>Pseudomonadota</taxon>
        <taxon>Betaproteobacteria</taxon>
        <taxon>Burkholderiales</taxon>
        <taxon>Burkholderiaceae</taxon>
        <taxon>Paraburkholderia</taxon>
    </lineage>
</organism>
<dbReference type="PANTHER" id="PTHR32251:SF17">
    <property type="entry name" value="STEROID 5-ALPHA REDUCTASE C-TERMINAL DOMAIN-CONTAINING PROTEIN"/>
    <property type="match status" value="1"/>
</dbReference>
<keyword evidence="1" id="KW-1133">Transmembrane helix</keyword>
<accession>A0A2I8ESZ2</accession>
<dbReference type="KEGG" id="pter:C2L65_24395"/>
<dbReference type="OrthoDB" id="9779233at2"/>
<evidence type="ECO:0000313" key="2">
    <source>
        <dbReference type="EMBL" id="AUT62735.1"/>
    </source>
</evidence>
<dbReference type="PANTHER" id="PTHR32251">
    <property type="entry name" value="3-OXO-5-ALPHA-STEROID 4-DEHYDROGENASE"/>
    <property type="match status" value="1"/>
</dbReference>
<dbReference type="EMBL" id="CP026112">
    <property type="protein sequence ID" value="AUT62735.1"/>
    <property type="molecule type" value="Genomic_DNA"/>
</dbReference>
<dbReference type="Gene3D" id="1.20.120.1630">
    <property type="match status" value="1"/>
</dbReference>
<dbReference type="Proteomes" id="UP000243502">
    <property type="component" value="Chromosome 2"/>
</dbReference>
<keyword evidence="1" id="KW-0472">Membrane</keyword>
<proteinExistence type="predicted"/>
<dbReference type="GO" id="GO:0016020">
    <property type="term" value="C:membrane"/>
    <property type="evidence" value="ECO:0007669"/>
    <property type="project" value="TreeGrafter"/>
</dbReference>
<feature type="transmembrane region" description="Helical" evidence="1">
    <location>
        <begin position="187"/>
        <end position="209"/>
    </location>
</feature>
<dbReference type="RefSeq" id="WP_042310904.1">
    <property type="nucleotide sequence ID" value="NZ_CP026112.1"/>
</dbReference>
<keyword evidence="1" id="KW-0812">Transmembrane</keyword>
<reference evidence="2 3" key="1">
    <citation type="submission" date="2018-01" db="EMBL/GenBank/DDBJ databases">
        <title>Species boundaries and ecological features among Paraburkholderia terrae DSMZ17804T, P. hospita DSMZ17164T and P. caribensis DSMZ13236T.</title>
        <authorList>
            <person name="Pratama A.A."/>
        </authorList>
    </citation>
    <scope>NUCLEOTIDE SEQUENCE [LARGE SCALE GENOMIC DNA]</scope>
    <source>
        <strain evidence="2 3">DSM 17804</strain>
    </source>
</reference>
<dbReference type="PROSITE" id="PS50244">
    <property type="entry name" value="S5A_REDUCTASE"/>
    <property type="match status" value="1"/>
</dbReference>
<protein>
    <submittedName>
        <fullName evidence="2">DUF1295 domain-containing protein</fullName>
    </submittedName>
</protein>
<dbReference type="AlphaFoldDB" id="A0A2I8ESZ2"/>
<feature type="transmembrane region" description="Helical" evidence="1">
    <location>
        <begin position="58"/>
        <end position="76"/>
    </location>
</feature>
<evidence type="ECO:0000256" key="1">
    <source>
        <dbReference type="SAM" id="Phobius"/>
    </source>
</evidence>
<gene>
    <name evidence="2" type="ORF">C2L65_24395</name>
</gene>
<feature type="transmembrane region" description="Helical" evidence="1">
    <location>
        <begin position="6"/>
        <end position="24"/>
    </location>
</feature>
<name>A0A2I8ESZ2_9BURK</name>
<feature type="transmembrane region" description="Helical" evidence="1">
    <location>
        <begin position="107"/>
        <end position="129"/>
    </location>
</feature>